<name>A0ACC2ZSN5_9EURO</name>
<dbReference type="EMBL" id="JAPDRQ010000324">
    <property type="protein sequence ID" value="KAJ9650634.1"/>
    <property type="molecule type" value="Genomic_DNA"/>
</dbReference>
<accession>A0ACC2ZSN5</accession>
<protein>
    <submittedName>
        <fullName evidence="1">Uncharacterized protein</fullName>
    </submittedName>
</protein>
<evidence type="ECO:0000313" key="1">
    <source>
        <dbReference type="EMBL" id="KAJ9650634.1"/>
    </source>
</evidence>
<proteinExistence type="predicted"/>
<organism evidence="1 2">
    <name type="scientific">Neophaeococcomyces mojaviensis</name>
    <dbReference type="NCBI Taxonomy" id="3383035"/>
    <lineage>
        <taxon>Eukaryota</taxon>
        <taxon>Fungi</taxon>
        <taxon>Dikarya</taxon>
        <taxon>Ascomycota</taxon>
        <taxon>Pezizomycotina</taxon>
        <taxon>Eurotiomycetes</taxon>
        <taxon>Chaetothyriomycetidae</taxon>
        <taxon>Chaetothyriales</taxon>
        <taxon>Chaetothyriales incertae sedis</taxon>
        <taxon>Neophaeococcomyces</taxon>
    </lineage>
</organism>
<sequence length="426" mass="46225">MHTPQKDVPQSARRSSRHHRLRNNSDVQRNVQSDNDAYQAVAQEGDQTPSRKNRQPRKKSNAKRNGVQSDVGEAGETMIPRPASHGERPKFTPAKNIKSDAYAGATFQQSPAASALPIPSFYSRSMPNNATISTIAETTDDSAELKDEDDKQPVAKKELTAIEKMLKAAEDARISQNTPNGASPARFLSPPSGSPASRSPGPRDGEAADFPFELEDSPSIYSTPLTQRFAAERSPESTSQGGPTMSEAERRAKTAALKQALMKTPGSEDLGPAFNDANPFNARNIQPRPDFTPRHTSNPVTPTYQNGYASGYNQYSPYQPHSPSRNASAQTNSRPTSSSLRNIYDPNNAPLSPPQTDTTQRISTTRPTPPLARTHNFGAIYGQTSRPASEGISGAYHNSKPSLEKGLDDLRKALNVGGFFPQTQAQ</sequence>
<comment type="caution">
    <text evidence="1">The sequence shown here is derived from an EMBL/GenBank/DDBJ whole genome shotgun (WGS) entry which is preliminary data.</text>
</comment>
<dbReference type="Proteomes" id="UP001172386">
    <property type="component" value="Unassembled WGS sequence"/>
</dbReference>
<keyword evidence="2" id="KW-1185">Reference proteome</keyword>
<gene>
    <name evidence="1" type="ORF">H2198_010072</name>
</gene>
<reference evidence="1" key="1">
    <citation type="submission" date="2022-10" db="EMBL/GenBank/DDBJ databases">
        <title>Culturing micro-colonial fungi from biological soil crusts in the Mojave desert and describing Neophaeococcomyces mojavensis, and introducing the new genera and species Taxawa tesnikishii.</title>
        <authorList>
            <person name="Kurbessoian T."/>
            <person name="Stajich J.E."/>
        </authorList>
    </citation>
    <scope>NUCLEOTIDE SEQUENCE</scope>
    <source>
        <strain evidence="1">JES_112</strain>
    </source>
</reference>
<evidence type="ECO:0000313" key="2">
    <source>
        <dbReference type="Proteomes" id="UP001172386"/>
    </source>
</evidence>